<comment type="function">
    <text evidence="9">Protein L1 is also a translational repressor protein, it controls the translation of the L11 operon by binding to its mRNA.</text>
</comment>
<dbReference type="InterPro" id="IPR028364">
    <property type="entry name" value="Ribosomal_uL1/biogenesis"/>
</dbReference>
<dbReference type="Pfam" id="PF00687">
    <property type="entry name" value="Ribosomal_L1"/>
    <property type="match status" value="1"/>
</dbReference>
<dbReference type="OrthoDB" id="9803740at2"/>
<dbReference type="PATRIC" id="fig|273035.7.peg.144"/>
<evidence type="ECO:0000256" key="4">
    <source>
        <dbReference type="ARBA" id="ARBA00022845"/>
    </source>
</evidence>
<evidence type="ECO:0000256" key="6">
    <source>
        <dbReference type="ARBA" id="ARBA00022980"/>
    </source>
</evidence>
<evidence type="ECO:0000313" key="10">
    <source>
        <dbReference type="EMBL" id="ALA97049.1"/>
    </source>
</evidence>
<name>A0A0K2JEP0_SPIKU</name>
<evidence type="ECO:0000256" key="3">
    <source>
        <dbReference type="ARBA" id="ARBA00022730"/>
    </source>
</evidence>
<keyword evidence="7 9" id="KW-0687">Ribonucleoprotein</keyword>
<dbReference type="FunFam" id="3.40.50.790:FF:000001">
    <property type="entry name" value="50S ribosomal protein L1"/>
    <property type="match status" value="1"/>
</dbReference>
<dbReference type="STRING" id="273035.SKUN_00125"/>
<dbReference type="SUPFAM" id="SSF56808">
    <property type="entry name" value="Ribosomal protein L1"/>
    <property type="match status" value="1"/>
</dbReference>
<accession>A0A0K2JEP0</accession>
<evidence type="ECO:0000256" key="9">
    <source>
        <dbReference type="HAMAP-Rule" id="MF_01318"/>
    </source>
</evidence>
<evidence type="ECO:0000313" key="11">
    <source>
        <dbReference type="Proteomes" id="UP000062963"/>
    </source>
</evidence>
<reference evidence="10 11" key="1">
    <citation type="journal article" date="2015" name="Genome Announc.">
        <title>Complete Genome Sequence of Spiroplasma kunkelii Strain CR2-3x, Causal Agent of Corn Stunt Disease in Zea mays L.</title>
        <authorList>
            <person name="Davis R.E."/>
            <person name="Shao J."/>
            <person name="Dally E.L."/>
            <person name="Zhao Y."/>
            <person name="Gasparich G.E."/>
            <person name="Gaynor B.J."/>
            <person name="Athey J.C."/>
            <person name="Harrison N.A."/>
            <person name="Donofrio N."/>
        </authorList>
    </citation>
    <scope>NUCLEOTIDE SEQUENCE [LARGE SCALE GENOMIC DNA]</scope>
    <source>
        <strain evidence="10 11">CR2-3x</strain>
    </source>
</reference>
<comment type="subunit">
    <text evidence="9">Part of the 50S ribosomal subunit.</text>
</comment>
<sequence>MAKFGKKYNKVTELVDKNKVYPITEAIELAKQTATTKFDSTVEVAFNLNVDPRHADQQIRGAVVLPKGTGKTQRILVLTNSKEADAKAAGADFVGSKDLIEKIQKENWFDYDVIIATPDIMAELGKIGKLLGPKALMPNPKTGTVTPDVIKAIGDVKKGKVEYRVDKNGNIHSIIGKASFKVEDLKANYDVIYETIRKAKPAAVKGSYIKNIAITTTMGPGIKVLIEL</sequence>
<dbReference type="HAMAP" id="MF_01318_B">
    <property type="entry name" value="Ribosomal_uL1_B"/>
    <property type="match status" value="1"/>
</dbReference>
<protein>
    <recommendedName>
        <fullName evidence="8 9">Large ribosomal subunit protein uL1</fullName>
    </recommendedName>
</protein>
<dbReference type="RefSeq" id="WP_053390408.1">
    <property type="nucleotide sequence ID" value="NZ_CP010899.1"/>
</dbReference>
<dbReference type="InterPro" id="IPR016095">
    <property type="entry name" value="Ribosomal_uL1_3-a/b-sand"/>
</dbReference>
<comment type="similarity">
    <text evidence="1 9">Belongs to the universal ribosomal protein uL1 family.</text>
</comment>
<evidence type="ECO:0000256" key="2">
    <source>
        <dbReference type="ARBA" id="ARBA00022491"/>
    </source>
</evidence>
<dbReference type="InterPro" id="IPR002143">
    <property type="entry name" value="Ribosomal_uL1"/>
</dbReference>
<dbReference type="InterPro" id="IPR005878">
    <property type="entry name" value="Ribosom_uL1_bac-type"/>
</dbReference>
<keyword evidence="4 9" id="KW-0810">Translation regulation</keyword>
<comment type="function">
    <text evidence="9">Binds directly to 23S rRNA. The L1 stalk is quite mobile in the ribosome, and is involved in E site tRNA release.</text>
</comment>
<dbReference type="InterPro" id="IPR023674">
    <property type="entry name" value="Ribosomal_uL1-like"/>
</dbReference>
<keyword evidence="5 9" id="KW-0694">RNA-binding</keyword>
<keyword evidence="3 9" id="KW-0699">rRNA-binding</keyword>
<dbReference type="GO" id="GO:0003735">
    <property type="term" value="F:structural constituent of ribosome"/>
    <property type="evidence" value="ECO:0007669"/>
    <property type="project" value="InterPro"/>
</dbReference>
<dbReference type="GO" id="GO:0019843">
    <property type="term" value="F:rRNA binding"/>
    <property type="evidence" value="ECO:0007669"/>
    <property type="project" value="UniProtKB-UniRule"/>
</dbReference>
<dbReference type="EMBL" id="CP010899">
    <property type="protein sequence ID" value="ALA97049.1"/>
    <property type="molecule type" value="Genomic_DNA"/>
</dbReference>
<keyword evidence="6 9" id="KW-0689">Ribosomal protein</keyword>
<dbReference type="GO" id="GO:0000049">
    <property type="term" value="F:tRNA binding"/>
    <property type="evidence" value="ECO:0007669"/>
    <property type="project" value="UniProtKB-KW"/>
</dbReference>
<dbReference type="Proteomes" id="UP000062963">
    <property type="component" value="Chromosome"/>
</dbReference>
<proteinExistence type="inferred from homology"/>
<keyword evidence="9" id="KW-0820">tRNA-binding</keyword>
<dbReference type="AlphaFoldDB" id="A0A0K2JEP0"/>
<dbReference type="PANTHER" id="PTHR36427:SF3">
    <property type="entry name" value="LARGE RIBOSOMAL SUBUNIT PROTEIN UL1M"/>
    <property type="match status" value="1"/>
</dbReference>
<dbReference type="PANTHER" id="PTHR36427">
    <property type="entry name" value="54S RIBOSOMAL PROTEIN L1, MITOCHONDRIAL"/>
    <property type="match status" value="1"/>
</dbReference>
<dbReference type="KEGG" id="skn:SKUN_00125"/>
<evidence type="ECO:0000256" key="8">
    <source>
        <dbReference type="ARBA" id="ARBA00035241"/>
    </source>
</evidence>
<gene>
    <name evidence="9 10" type="primary">rplA</name>
    <name evidence="10" type="ORF">SKUN_00125</name>
</gene>
<dbReference type="NCBIfam" id="TIGR01169">
    <property type="entry name" value="rplA_bact"/>
    <property type="match status" value="1"/>
</dbReference>
<evidence type="ECO:0000256" key="1">
    <source>
        <dbReference type="ARBA" id="ARBA00010531"/>
    </source>
</evidence>
<dbReference type="GO" id="GO:0015934">
    <property type="term" value="C:large ribosomal subunit"/>
    <property type="evidence" value="ECO:0007669"/>
    <property type="project" value="InterPro"/>
</dbReference>
<dbReference type="GO" id="GO:0006412">
    <property type="term" value="P:translation"/>
    <property type="evidence" value="ECO:0007669"/>
    <property type="project" value="UniProtKB-UniRule"/>
</dbReference>
<dbReference type="Gene3D" id="3.30.190.20">
    <property type="match status" value="1"/>
</dbReference>
<keyword evidence="2 9" id="KW-0678">Repressor</keyword>
<dbReference type="Gene3D" id="3.40.50.790">
    <property type="match status" value="1"/>
</dbReference>
<evidence type="ECO:0000256" key="7">
    <source>
        <dbReference type="ARBA" id="ARBA00023274"/>
    </source>
</evidence>
<keyword evidence="11" id="KW-1185">Reference proteome</keyword>
<evidence type="ECO:0000256" key="5">
    <source>
        <dbReference type="ARBA" id="ARBA00022884"/>
    </source>
</evidence>
<dbReference type="GO" id="GO:0006417">
    <property type="term" value="P:regulation of translation"/>
    <property type="evidence" value="ECO:0007669"/>
    <property type="project" value="UniProtKB-KW"/>
</dbReference>
<dbReference type="CDD" id="cd00403">
    <property type="entry name" value="Ribosomal_L1"/>
    <property type="match status" value="1"/>
</dbReference>
<organism evidence="10 11">
    <name type="scientific">Spiroplasma kunkelii CR2-3x</name>
    <dbReference type="NCBI Taxonomy" id="273035"/>
    <lineage>
        <taxon>Bacteria</taxon>
        <taxon>Bacillati</taxon>
        <taxon>Mycoplasmatota</taxon>
        <taxon>Mollicutes</taxon>
        <taxon>Entomoplasmatales</taxon>
        <taxon>Spiroplasmataceae</taxon>
        <taxon>Spiroplasma</taxon>
    </lineage>
</organism>
<dbReference type="PIRSF" id="PIRSF002155">
    <property type="entry name" value="Ribosomal_L1"/>
    <property type="match status" value="1"/>
</dbReference>